<keyword evidence="5 7" id="KW-0057">Aromatic amino acid biosynthesis</keyword>
<feature type="binding site" evidence="7">
    <location>
        <position position="189"/>
    </location>
    <ligand>
        <name>phosphoenolpyruvate</name>
        <dbReference type="ChEBI" id="CHEBI:58702"/>
    </ligand>
</feature>
<feature type="binding site" evidence="7">
    <location>
        <position position="343"/>
    </location>
    <ligand>
        <name>3-phosphoshikimate</name>
        <dbReference type="ChEBI" id="CHEBI:145989"/>
    </ligand>
</feature>
<evidence type="ECO:0000256" key="5">
    <source>
        <dbReference type="ARBA" id="ARBA00023141"/>
    </source>
</evidence>
<feature type="binding site" evidence="7">
    <location>
        <position position="188"/>
    </location>
    <ligand>
        <name>3-phosphoshikimate</name>
        <dbReference type="ChEBI" id="CHEBI:145989"/>
    </ligand>
</feature>
<dbReference type="InterPro" id="IPR036968">
    <property type="entry name" value="Enolpyruvate_Tfrase_sf"/>
</dbReference>
<evidence type="ECO:0000313" key="10">
    <source>
        <dbReference type="Proteomes" id="UP000009223"/>
    </source>
</evidence>
<protein>
    <recommendedName>
        <fullName evidence="7">3-phosphoshikimate 1-carboxyvinyltransferase</fullName>
        <ecNumber evidence="7">2.5.1.19</ecNumber>
    </recommendedName>
    <alternativeName>
        <fullName evidence="7">5-enolpyruvylshikimate-3-phosphate synthase</fullName>
        <shortName evidence="7">EPSP synthase</shortName>
        <shortName evidence="7">EPSPS</shortName>
    </alternativeName>
</protein>
<evidence type="ECO:0000256" key="7">
    <source>
        <dbReference type="HAMAP-Rule" id="MF_00210"/>
    </source>
</evidence>
<comment type="catalytic activity">
    <reaction evidence="6">
        <text>3-phosphoshikimate + phosphoenolpyruvate = 5-O-(1-carboxyvinyl)-3-phosphoshikimate + phosphate</text>
        <dbReference type="Rhea" id="RHEA:21256"/>
        <dbReference type="ChEBI" id="CHEBI:43474"/>
        <dbReference type="ChEBI" id="CHEBI:57701"/>
        <dbReference type="ChEBI" id="CHEBI:58702"/>
        <dbReference type="ChEBI" id="CHEBI:145989"/>
        <dbReference type="EC" id="2.5.1.19"/>
    </reaction>
    <physiologicalReaction direction="left-to-right" evidence="6">
        <dbReference type="Rhea" id="RHEA:21257"/>
    </physiologicalReaction>
</comment>
<feature type="binding site" evidence="7">
    <location>
        <position position="417"/>
    </location>
    <ligand>
        <name>phosphoenolpyruvate</name>
        <dbReference type="ChEBI" id="CHEBI:58702"/>
    </ligand>
</feature>
<dbReference type="PANTHER" id="PTHR21090:SF5">
    <property type="entry name" value="PENTAFUNCTIONAL AROM POLYPEPTIDE"/>
    <property type="match status" value="1"/>
</dbReference>
<dbReference type="GO" id="GO:0009423">
    <property type="term" value="P:chorismate biosynthetic process"/>
    <property type="evidence" value="ECO:0007669"/>
    <property type="project" value="UniProtKB-UniRule"/>
</dbReference>
<dbReference type="KEGG" id="tpi:TREPR_3254"/>
<comment type="subcellular location">
    <subcellularLocation>
        <location evidence="7">Cytoplasm</location>
    </subcellularLocation>
</comment>
<dbReference type="CDD" id="cd01556">
    <property type="entry name" value="EPSP_synthase"/>
    <property type="match status" value="1"/>
</dbReference>
<dbReference type="Pfam" id="PF00275">
    <property type="entry name" value="EPSP_synthase"/>
    <property type="match status" value="1"/>
</dbReference>
<dbReference type="UniPathway" id="UPA00053">
    <property type="reaction ID" value="UER00089"/>
</dbReference>
<feature type="binding site" evidence="7">
    <location>
        <position position="187"/>
    </location>
    <ligand>
        <name>3-phosphoshikimate</name>
        <dbReference type="ChEBI" id="CHEBI:145989"/>
    </ligand>
</feature>
<evidence type="ECO:0000256" key="6">
    <source>
        <dbReference type="ARBA" id="ARBA00044633"/>
    </source>
</evidence>
<proteinExistence type="inferred from homology"/>
<comment type="pathway">
    <text evidence="1 7">Metabolic intermediate biosynthesis; chorismate biosynthesis; chorismate from D-erythrose 4-phosphate and phosphoenolpyruvate: step 6/7.</text>
</comment>
<feature type="active site" description="Proton acceptor" evidence="7">
    <location>
        <position position="343"/>
    </location>
</feature>
<dbReference type="GO" id="GO:0003866">
    <property type="term" value="F:3-phosphoshikimate 1-carboxyvinyltransferase activity"/>
    <property type="evidence" value="ECO:0007669"/>
    <property type="project" value="UniProtKB-UniRule"/>
</dbReference>
<keyword evidence="10" id="KW-1185">Reference proteome</keyword>
<dbReference type="GO" id="GO:0005737">
    <property type="term" value="C:cytoplasm"/>
    <property type="evidence" value="ECO:0007669"/>
    <property type="project" value="UniProtKB-SubCell"/>
</dbReference>
<keyword evidence="4 7" id="KW-0808">Transferase</keyword>
<dbReference type="InterPro" id="IPR001986">
    <property type="entry name" value="Enolpyruvate_Tfrase_dom"/>
</dbReference>
<dbReference type="SUPFAM" id="SSF55205">
    <property type="entry name" value="EPT/RTPC-like"/>
    <property type="match status" value="1"/>
</dbReference>
<feature type="binding site" evidence="7">
    <location>
        <position position="374"/>
    </location>
    <ligand>
        <name>phosphoenolpyruvate</name>
        <dbReference type="ChEBI" id="CHEBI:58702"/>
    </ligand>
</feature>
<dbReference type="InterPro" id="IPR006264">
    <property type="entry name" value="EPSP_synthase"/>
</dbReference>
<evidence type="ECO:0000256" key="2">
    <source>
        <dbReference type="ARBA" id="ARBA00009948"/>
    </source>
</evidence>
<dbReference type="OrthoDB" id="9809920at2"/>
<dbReference type="EC" id="2.5.1.19" evidence="7"/>
<comment type="similarity">
    <text evidence="2 7">Belongs to the EPSP synthase family.</text>
</comment>
<feature type="binding site" evidence="7">
    <location>
        <position position="145"/>
    </location>
    <ligand>
        <name>phosphoenolpyruvate</name>
        <dbReference type="ChEBI" id="CHEBI:58702"/>
    </ligand>
</feature>
<dbReference type="Proteomes" id="UP000009223">
    <property type="component" value="Chromosome"/>
</dbReference>
<dbReference type="PANTHER" id="PTHR21090">
    <property type="entry name" value="AROM/DEHYDROQUINATE SYNTHASE"/>
    <property type="match status" value="1"/>
</dbReference>
<organism evidence="9 10">
    <name type="scientific">Treponema primitia (strain ATCC BAA-887 / DSM 12427 / ZAS-2)</name>
    <dbReference type="NCBI Taxonomy" id="545694"/>
    <lineage>
        <taxon>Bacteria</taxon>
        <taxon>Pseudomonadati</taxon>
        <taxon>Spirochaetota</taxon>
        <taxon>Spirochaetia</taxon>
        <taxon>Spirochaetales</taxon>
        <taxon>Treponemataceae</taxon>
        <taxon>Treponema</taxon>
    </lineage>
</organism>
<evidence type="ECO:0000256" key="4">
    <source>
        <dbReference type="ARBA" id="ARBA00022679"/>
    </source>
</evidence>
<dbReference type="InterPro" id="IPR013792">
    <property type="entry name" value="RNA3'P_cycl/enolpyr_Trfase_a/b"/>
</dbReference>
<feature type="binding site" evidence="7">
    <location>
        <position position="25"/>
    </location>
    <ligand>
        <name>3-phosphoshikimate</name>
        <dbReference type="ChEBI" id="CHEBI:145989"/>
    </ligand>
</feature>
<dbReference type="PIRSF" id="PIRSF000505">
    <property type="entry name" value="EPSPS"/>
    <property type="match status" value="1"/>
</dbReference>
<feature type="binding site" evidence="7">
    <location>
        <position position="24"/>
    </location>
    <ligand>
        <name>3-phosphoshikimate</name>
        <dbReference type="ChEBI" id="CHEBI:145989"/>
    </ligand>
</feature>
<gene>
    <name evidence="7 9" type="primary">aroA</name>
    <name evidence="9" type="ordered locus">TREPR_3254</name>
</gene>
<dbReference type="RefSeq" id="WP_015707019.1">
    <property type="nucleotide sequence ID" value="NC_015578.1"/>
</dbReference>
<dbReference type="HOGENOM" id="CLU_024321_0_0_12"/>
<feature type="domain" description="Enolpyruvate transferase" evidence="8">
    <location>
        <begin position="16"/>
        <end position="451"/>
    </location>
</feature>
<feature type="binding site" evidence="7">
    <location>
        <position position="117"/>
    </location>
    <ligand>
        <name>phosphoenolpyruvate</name>
        <dbReference type="ChEBI" id="CHEBI:58702"/>
    </ligand>
</feature>
<feature type="binding site" evidence="7">
    <location>
        <position position="370"/>
    </location>
    <ligand>
        <name>3-phosphoshikimate</name>
        <dbReference type="ChEBI" id="CHEBI:145989"/>
    </ligand>
</feature>
<dbReference type="GO" id="GO:0008652">
    <property type="term" value="P:amino acid biosynthetic process"/>
    <property type="evidence" value="ECO:0007669"/>
    <property type="project" value="UniProtKB-KW"/>
</dbReference>
<evidence type="ECO:0000256" key="3">
    <source>
        <dbReference type="ARBA" id="ARBA00022605"/>
    </source>
</evidence>
<comment type="subunit">
    <text evidence="7">Monomer.</text>
</comment>
<comment type="function">
    <text evidence="7">Catalyzes the transfer of the enolpyruvyl moiety of phosphoenolpyruvate (PEP) to the 5-hydroxyl of shikimate-3-phosphate (S3P) to produce enolpyruvyl shikimate-3-phosphate and inorganic phosphate.</text>
</comment>
<evidence type="ECO:0000256" key="1">
    <source>
        <dbReference type="ARBA" id="ARBA00004811"/>
    </source>
</evidence>
<dbReference type="NCBIfam" id="TIGR01356">
    <property type="entry name" value="aroA"/>
    <property type="match status" value="1"/>
</dbReference>
<evidence type="ECO:0000313" key="9">
    <source>
        <dbReference type="EMBL" id="AEF85324.1"/>
    </source>
</evidence>
<accession>F5YKW6</accession>
<comment type="caution">
    <text evidence="7">Lacks conserved residue(s) required for the propagation of feature annotation.</text>
</comment>
<dbReference type="PROSITE" id="PS00885">
    <property type="entry name" value="EPSP_SYNTHASE_2"/>
    <property type="match status" value="1"/>
</dbReference>
<dbReference type="EMBL" id="CP001843">
    <property type="protein sequence ID" value="AEF85324.1"/>
    <property type="molecule type" value="Genomic_DNA"/>
</dbReference>
<dbReference type="HAMAP" id="MF_00210">
    <property type="entry name" value="EPSP_synth"/>
    <property type="match status" value="1"/>
</dbReference>
<dbReference type="GO" id="GO:0009073">
    <property type="term" value="P:aromatic amino acid family biosynthetic process"/>
    <property type="evidence" value="ECO:0007669"/>
    <property type="project" value="UniProtKB-KW"/>
</dbReference>
<feature type="binding site" evidence="7">
    <location>
        <position position="24"/>
    </location>
    <ligand>
        <name>phosphoenolpyruvate</name>
        <dbReference type="ChEBI" id="CHEBI:58702"/>
    </ligand>
</feature>
<keyword evidence="3 7" id="KW-0028">Amino-acid biosynthesis</keyword>
<dbReference type="eggNOG" id="COG0128">
    <property type="taxonomic scope" value="Bacteria"/>
</dbReference>
<dbReference type="Gene3D" id="3.65.10.10">
    <property type="entry name" value="Enolpyruvate transferase domain"/>
    <property type="match status" value="2"/>
</dbReference>
<dbReference type="STRING" id="545694.TREPR_3254"/>
<reference evidence="9 10" key="2">
    <citation type="journal article" date="2011" name="ISME J.">
        <title>RNA-seq reveals cooperative metabolic interactions between two termite-gut spirochete species in co-culture.</title>
        <authorList>
            <person name="Rosenthal A.Z."/>
            <person name="Matson E.G."/>
            <person name="Eldar A."/>
            <person name="Leadbetter J.R."/>
        </authorList>
    </citation>
    <scope>NUCLEOTIDE SEQUENCE [LARGE SCALE GENOMIC DNA]</scope>
    <source>
        <strain evidence="10">ATCC BAA-887 / DSM 12427 / ZAS-2</strain>
    </source>
</reference>
<keyword evidence="7" id="KW-0963">Cytoplasm</keyword>
<feature type="binding site" evidence="7">
    <location>
        <position position="189"/>
    </location>
    <ligand>
        <name>3-phosphoshikimate</name>
        <dbReference type="ChEBI" id="CHEBI:145989"/>
    </ligand>
</feature>
<reference evidence="10" key="1">
    <citation type="submission" date="2009-12" db="EMBL/GenBank/DDBJ databases">
        <title>Complete sequence of Treponema primitia strain ZAS-2.</title>
        <authorList>
            <person name="Tetu S.G."/>
            <person name="Matson E."/>
            <person name="Ren Q."/>
            <person name="Seshadri R."/>
            <person name="Elbourne L."/>
            <person name="Hassan K.A."/>
            <person name="Durkin A."/>
            <person name="Radune D."/>
            <person name="Mohamoud Y."/>
            <person name="Shay R."/>
            <person name="Jin S."/>
            <person name="Zhang X."/>
            <person name="Lucey K."/>
            <person name="Ballor N.R."/>
            <person name="Ottesen E."/>
            <person name="Rosenthal R."/>
            <person name="Allen A."/>
            <person name="Leadbetter J.R."/>
            <person name="Paulsen I.T."/>
        </authorList>
    </citation>
    <scope>NUCLEOTIDE SEQUENCE [LARGE SCALE GENOMIC DNA]</scope>
    <source>
        <strain evidence="10">ATCC BAA-887 / DSM 12427 / ZAS-2</strain>
    </source>
</reference>
<dbReference type="InterPro" id="IPR023193">
    <property type="entry name" value="EPSP_synthase_CS"/>
</dbReference>
<dbReference type="AlphaFoldDB" id="F5YKW6"/>
<evidence type="ECO:0000259" key="8">
    <source>
        <dbReference type="Pfam" id="PF00275"/>
    </source>
</evidence>
<name>F5YKW6_TREPZ</name>
<sequence length="456" mass="47604">MRATIYPRLSAGAPLGPVRIPASKSHTIRRLLLAWLGEGVSEIRYPLDSLDARSCMKVCRALGAEIEERYALDPACPNPLGSDGKKLVAWIVRGIGLSGKNGSFKAPATDLDVGNSGTTLFLALTAASLGNVPVRFTGDEQIARRSAGPLLDALSGLGVGVESANGCVPITVQGPWKGGRVSISCPTSQYLSALLLAAPLAPAGLITDIDVPLINEIPYIEMTLSYLKAQGAGWEAPADFSRFRIPGGASYKPMNGPTPGDFSSAAFPGGVAAITGFPLTILGLDPEETQGDKAFFDMIARMGCDIEWKKLEAPPGAVQEWSLKVSRTRPLKGAEFDLNATPDILPMLAVTAAYAEGDTALVNVAHARIKETDRIAVMAEELGKLGVSITERPDGMVIHGKGGGLKGGRVDSRGDHRIVMALAAGALGAAGPVEIEAAESAAVTYPGFLELLGAVW</sequence>
<feature type="binding site" evidence="7">
    <location>
        <position position="29"/>
    </location>
    <ligand>
        <name>3-phosphoshikimate</name>
        <dbReference type="ChEBI" id="CHEBI:145989"/>
    </ligand>
</feature>